<gene>
    <name evidence="6" type="ORF">Ahy_A05g024336</name>
</gene>
<dbReference type="STRING" id="3818.A0A445D5L4"/>
<dbReference type="AlphaFoldDB" id="A0A445D5L4"/>
<evidence type="ECO:0000259" key="5">
    <source>
        <dbReference type="Pfam" id="PF00692"/>
    </source>
</evidence>
<keyword evidence="4" id="KW-0546">Nucleotide metabolism</keyword>
<organism evidence="6 7">
    <name type="scientific">Arachis hypogaea</name>
    <name type="common">Peanut</name>
    <dbReference type="NCBI Taxonomy" id="3818"/>
    <lineage>
        <taxon>Eukaryota</taxon>
        <taxon>Viridiplantae</taxon>
        <taxon>Streptophyta</taxon>
        <taxon>Embryophyta</taxon>
        <taxon>Tracheophyta</taxon>
        <taxon>Spermatophyta</taxon>
        <taxon>Magnoliopsida</taxon>
        <taxon>eudicotyledons</taxon>
        <taxon>Gunneridae</taxon>
        <taxon>Pentapetalae</taxon>
        <taxon>rosids</taxon>
        <taxon>fabids</taxon>
        <taxon>Fabales</taxon>
        <taxon>Fabaceae</taxon>
        <taxon>Papilionoideae</taxon>
        <taxon>50 kb inversion clade</taxon>
        <taxon>dalbergioids sensu lato</taxon>
        <taxon>Dalbergieae</taxon>
        <taxon>Pterocarpus clade</taxon>
        <taxon>Arachis</taxon>
    </lineage>
</organism>
<accession>A0A445D5L4</accession>
<dbReference type="GO" id="GO:0006226">
    <property type="term" value="P:dUMP biosynthetic process"/>
    <property type="evidence" value="ECO:0007669"/>
    <property type="project" value="InterPro"/>
</dbReference>
<dbReference type="SUPFAM" id="SSF51283">
    <property type="entry name" value="dUTPase-like"/>
    <property type="match status" value="1"/>
</dbReference>
<evidence type="ECO:0000313" key="6">
    <source>
        <dbReference type="EMBL" id="RYR58527.1"/>
    </source>
</evidence>
<feature type="domain" description="dUTPase-like" evidence="5">
    <location>
        <begin position="62"/>
        <end position="122"/>
    </location>
</feature>
<dbReference type="PANTHER" id="PTHR11241:SF0">
    <property type="entry name" value="DEOXYURIDINE 5'-TRIPHOSPHATE NUCLEOTIDOHYDROLASE"/>
    <property type="match status" value="1"/>
</dbReference>
<comment type="pathway">
    <text evidence="1">Pyrimidine metabolism; dUMP biosynthesis; dUMP from dCTP (dUTP route): step 2/2.</text>
</comment>
<dbReference type="Gene3D" id="2.70.40.10">
    <property type="match status" value="1"/>
</dbReference>
<dbReference type="PANTHER" id="PTHR11241">
    <property type="entry name" value="DEOXYURIDINE 5'-TRIPHOSPHATE NUCLEOTIDOHYDROLASE"/>
    <property type="match status" value="1"/>
</dbReference>
<proteinExistence type="inferred from homology"/>
<dbReference type="EMBL" id="SDMP01000005">
    <property type="protein sequence ID" value="RYR58527.1"/>
    <property type="molecule type" value="Genomic_DNA"/>
</dbReference>
<reference evidence="6 7" key="1">
    <citation type="submission" date="2019-01" db="EMBL/GenBank/DDBJ databases">
        <title>Sequencing of cultivated peanut Arachis hypogaea provides insights into genome evolution and oil improvement.</title>
        <authorList>
            <person name="Chen X."/>
        </authorList>
    </citation>
    <scope>NUCLEOTIDE SEQUENCE [LARGE SCALE GENOMIC DNA]</scope>
    <source>
        <strain evidence="7">cv. Fuhuasheng</strain>
        <tissue evidence="6">Leaves</tissue>
    </source>
</reference>
<name>A0A445D5L4_ARAHY</name>
<protein>
    <recommendedName>
        <fullName evidence="3">dUTP diphosphatase</fullName>
        <ecNumber evidence="3">3.6.1.23</ecNumber>
    </recommendedName>
</protein>
<evidence type="ECO:0000256" key="4">
    <source>
        <dbReference type="ARBA" id="ARBA00023080"/>
    </source>
</evidence>
<evidence type="ECO:0000313" key="7">
    <source>
        <dbReference type="Proteomes" id="UP000289738"/>
    </source>
</evidence>
<dbReference type="GO" id="GO:0004170">
    <property type="term" value="F:dUTP diphosphatase activity"/>
    <property type="evidence" value="ECO:0007669"/>
    <property type="project" value="UniProtKB-EC"/>
</dbReference>
<comment type="similarity">
    <text evidence="2">Belongs to the dUTPase family.</text>
</comment>
<dbReference type="InterPro" id="IPR036157">
    <property type="entry name" value="dUTPase-like_sf"/>
</dbReference>
<dbReference type="GO" id="GO:0000287">
    <property type="term" value="F:magnesium ion binding"/>
    <property type="evidence" value="ECO:0007669"/>
    <property type="project" value="InterPro"/>
</dbReference>
<keyword evidence="7" id="KW-1185">Reference proteome</keyword>
<dbReference type="InterPro" id="IPR008181">
    <property type="entry name" value="dUTPase"/>
</dbReference>
<dbReference type="InterPro" id="IPR029054">
    <property type="entry name" value="dUTPase-like"/>
</dbReference>
<comment type="caution">
    <text evidence="6">The sequence shown here is derived from an EMBL/GenBank/DDBJ whole genome shotgun (WGS) entry which is preliminary data.</text>
</comment>
<evidence type="ECO:0000256" key="3">
    <source>
        <dbReference type="ARBA" id="ARBA00012379"/>
    </source>
</evidence>
<dbReference type="Proteomes" id="UP000289738">
    <property type="component" value="Chromosome A05"/>
</dbReference>
<evidence type="ECO:0000256" key="1">
    <source>
        <dbReference type="ARBA" id="ARBA00005142"/>
    </source>
</evidence>
<dbReference type="GO" id="GO:0046081">
    <property type="term" value="P:dUTP catabolic process"/>
    <property type="evidence" value="ECO:0007669"/>
    <property type="project" value="InterPro"/>
</dbReference>
<dbReference type="EC" id="3.6.1.23" evidence="3"/>
<evidence type="ECO:0000256" key="2">
    <source>
        <dbReference type="ARBA" id="ARBA00006581"/>
    </source>
</evidence>
<sequence length="131" mass="14273">MAFFVAAVIGFVYFGGSGDYGDFEPPFSHVYKIKKKLQSLAHSTPFFLLGLLLSPLVTISPETKIPTRGKALVATDLSISIPEGTDFFIFGFLGLPLKHWIDVGAGVIDVDYRRPVGVILFYQSTISGLLS</sequence>
<dbReference type="Pfam" id="PF00692">
    <property type="entry name" value="dUTPase"/>
    <property type="match status" value="1"/>
</dbReference>